<comment type="caution">
    <text evidence="3">The sequence shown here is derived from an EMBL/GenBank/DDBJ whole genome shotgun (WGS) entry which is preliminary data.</text>
</comment>
<dbReference type="Pfam" id="PF02738">
    <property type="entry name" value="MoCoBD_1"/>
    <property type="match status" value="1"/>
</dbReference>
<dbReference type="InterPro" id="IPR052516">
    <property type="entry name" value="N-heterocyclic_Hydroxylase"/>
</dbReference>
<dbReference type="SUPFAM" id="SSF56003">
    <property type="entry name" value="Molybdenum cofactor-binding domain"/>
    <property type="match status" value="2"/>
</dbReference>
<evidence type="ECO:0000313" key="4">
    <source>
        <dbReference type="Proteomes" id="UP001526430"/>
    </source>
</evidence>
<sequence>MNLAFHGFADDGKARLPGSLHVNRRLSRWLAFHPDGTATIRPGKVELGQGILTTLAQIAAEELGLPLSSIRVAPTVTGESPDEAVTSGSLSVQECGMALRHACADARALFLSVAAQSSGVPREALRVEAGSFLGPDGVEVSSYAALSDRDLLDAEASPDVSPIPAGARRVAGTSAPRLDLPPKLRGEPRFLHDMRLPGMLHARMIRPPRPGARLVTVPDFALREGDFLAVVAASEAEATRMAERAARLARWEGGIAFPADWPRWLEDTPGERSTVAEQGEAQDGTQVLRRVFWRPFIAHASVGTCCAVALWEAGALRVWSHSQGPYNLRTDLAKALRLPPEAVVVEHREGAGCYGHNGADDVALDAALCARAHPGRPVRALWTRAEELAAAPLSPAMRVAVEVHRDGEGRIVSWRTEARGNGHSGRPGRAKDPALLSAPLLPGAAPMPVSINPPLAGGGGVQRNLVPLYRLPHVKAEMVRLTEMPIRASALRGLGALANVWAIESVMDELAEGDPVGFRLRHLDDPRAATVLREAVALSGFENRHALSEGEGMGIALARYKNTGAWCAVVAHIRAEERLRCLALHLACDMGEVINPDGALNQLEGGAIHGTSIALKEEARFDEECILSTSWDTYPVLRFSEVPRVAVKLIARPEEPPLGAGEPSVAPTIAAIANAVHQALGIRPTRLPFTPENLAKESD</sequence>
<gene>
    <name evidence="3" type="ORF">OF850_02755</name>
</gene>
<dbReference type="Pfam" id="PF20256">
    <property type="entry name" value="MoCoBD_2"/>
    <property type="match status" value="2"/>
</dbReference>
<dbReference type="EMBL" id="JAPFQI010000001">
    <property type="protein sequence ID" value="MCW8084535.1"/>
    <property type="molecule type" value="Genomic_DNA"/>
</dbReference>
<keyword evidence="4" id="KW-1185">Reference proteome</keyword>
<dbReference type="InterPro" id="IPR046867">
    <property type="entry name" value="AldOxase/xan_DH_MoCoBD2"/>
</dbReference>
<evidence type="ECO:0000256" key="1">
    <source>
        <dbReference type="SAM" id="MobiDB-lite"/>
    </source>
</evidence>
<dbReference type="InterPro" id="IPR037165">
    <property type="entry name" value="AldOxase/xan_DH_Mopterin-bd_sf"/>
</dbReference>
<dbReference type="Proteomes" id="UP001526430">
    <property type="component" value="Unassembled WGS sequence"/>
</dbReference>
<organism evidence="3 4">
    <name type="scientific">Sabulicella glaciei</name>
    <dbReference type="NCBI Taxonomy" id="2984948"/>
    <lineage>
        <taxon>Bacteria</taxon>
        <taxon>Pseudomonadati</taxon>
        <taxon>Pseudomonadota</taxon>
        <taxon>Alphaproteobacteria</taxon>
        <taxon>Acetobacterales</taxon>
        <taxon>Acetobacteraceae</taxon>
        <taxon>Sabulicella</taxon>
    </lineage>
</organism>
<name>A0ABT3NQV0_9PROT</name>
<dbReference type="PANTHER" id="PTHR47495:SF1">
    <property type="entry name" value="BLL3820 PROTEIN"/>
    <property type="match status" value="1"/>
</dbReference>
<accession>A0ABT3NQV0</accession>
<feature type="region of interest" description="Disordered" evidence="1">
    <location>
        <begin position="415"/>
        <end position="436"/>
    </location>
</feature>
<evidence type="ECO:0000313" key="3">
    <source>
        <dbReference type="EMBL" id="MCW8084535.1"/>
    </source>
</evidence>
<evidence type="ECO:0000259" key="2">
    <source>
        <dbReference type="SMART" id="SM01008"/>
    </source>
</evidence>
<dbReference type="SMART" id="SM01008">
    <property type="entry name" value="Ald_Xan_dh_C"/>
    <property type="match status" value="1"/>
</dbReference>
<reference evidence="3 4" key="1">
    <citation type="submission" date="2022-10" db="EMBL/GenBank/DDBJ databases">
        <title>Roseococcus glaciei nov., sp. nov., isolated from glacier.</title>
        <authorList>
            <person name="Liu Q."/>
            <person name="Xin Y.-H."/>
        </authorList>
    </citation>
    <scope>NUCLEOTIDE SEQUENCE [LARGE SCALE GENOMIC DNA]</scope>
    <source>
        <strain evidence="3 4">MDT2-1-1</strain>
    </source>
</reference>
<dbReference type="InterPro" id="IPR012368">
    <property type="entry name" value="OxRdtase_Mopterin-bd_su_IorB"/>
</dbReference>
<dbReference type="Gene3D" id="3.30.365.10">
    <property type="entry name" value="Aldehyde oxidase/xanthine dehydrogenase, molybdopterin binding domain"/>
    <property type="match status" value="4"/>
</dbReference>
<dbReference type="InterPro" id="IPR008274">
    <property type="entry name" value="AldOxase/xan_DH_MoCoBD1"/>
</dbReference>
<dbReference type="RefSeq" id="WP_301588161.1">
    <property type="nucleotide sequence ID" value="NZ_JAPFQI010000001.1"/>
</dbReference>
<dbReference type="PIRSF" id="PIRSF036389">
    <property type="entry name" value="IOR_B"/>
    <property type="match status" value="1"/>
</dbReference>
<dbReference type="InterPro" id="IPR000674">
    <property type="entry name" value="Ald_Oxase/Xan_DH_a/b"/>
</dbReference>
<protein>
    <submittedName>
        <fullName evidence="3">Molybdopterin-dependent oxidoreductase</fullName>
    </submittedName>
</protein>
<dbReference type="Gene3D" id="3.90.1170.50">
    <property type="entry name" value="Aldehyde oxidase/xanthine dehydrogenase, a/b hammerhead"/>
    <property type="match status" value="1"/>
</dbReference>
<feature type="domain" description="Aldehyde oxidase/xanthine dehydrogenase a/b hammerhead" evidence="2">
    <location>
        <begin position="185"/>
        <end position="249"/>
    </location>
</feature>
<dbReference type="PANTHER" id="PTHR47495">
    <property type="entry name" value="ALDEHYDE DEHYDROGENASE"/>
    <property type="match status" value="1"/>
</dbReference>
<proteinExistence type="predicted"/>